<gene>
    <name evidence="2" type="ORF">MCOS_LOCUS566</name>
</gene>
<reference evidence="2 3" key="1">
    <citation type="submission" date="2018-10" db="EMBL/GenBank/DDBJ databases">
        <authorList>
            <consortium name="Pathogen Informatics"/>
        </authorList>
    </citation>
    <scope>NUCLEOTIDE SEQUENCE [LARGE SCALE GENOMIC DNA]</scope>
</reference>
<dbReference type="EMBL" id="UXSR01000051">
    <property type="protein sequence ID" value="VDD74563.1"/>
    <property type="molecule type" value="Genomic_DNA"/>
</dbReference>
<name>A0A0R3U299_MESCO</name>
<organism evidence="2 3">
    <name type="scientific">Mesocestoides corti</name>
    <name type="common">Flatworm</name>
    <dbReference type="NCBI Taxonomy" id="53468"/>
    <lineage>
        <taxon>Eukaryota</taxon>
        <taxon>Metazoa</taxon>
        <taxon>Spiralia</taxon>
        <taxon>Lophotrochozoa</taxon>
        <taxon>Platyhelminthes</taxon>
        <taxon>Cestoda</taxon>
        <taxon>Eucestoda</taxon>
        <taxon>Cyclophyllidea</taxon>
        <taxon>Mesocestoididae</taxon>
        <taxon>Mesocestoides</taxon>
    </lineage>
</organism>
<evidence type="ECO:0000313" key="2">
    <source>
        <dbReference type="EMBL" id="VDD74563.1"/>
    </source>
</evidence>
<feature type="region of interest" description="Disordered" evidence="1">
    <location>
        <begin position="942"/>
        <end position="964"/>
    </location>
</feature>
<evidence type="ECO:0000313" key="3">
    <source>
        <dbReference type="Proteomes" id="UP000267029"/>
    </source>
</evidence>
<feature type="compositionally biased region" description="Basic and acidic residues" evidence="1">
    <location>
        <begin position="611"/>
        <end position="621"/>
    </location>
</feature>
<feature type="compositionally biased region" description="Polar residues" evidence="1">
    <location>
        <begin position="597"/>
        <end position="608"/>
    </location>
</feature>
<feature type="region of interest" description="Disordered" evidence="1">
    <location>
        <begin position="297"/>
        <end position="329"/>
    </location>
</feature>
<accession>A0A0R3U299</accession>
<keyword evidence="3" id="KW-1185">Reference proteome</keyword>
<dbReference type="AlphaFoldDB" id="A0A0R3U299"/>
<evidence type="ECO:0000256" key="1">
    <source>
        <dbReference type="SAM" id="MobiDB-lite"/>
    </source>
</evidence>
<proteinExistence type="predicted"/>
<feature type="compositionally biased region" description="Low complexity" evidence="1">
    <location>
        <begin position="423"/>
        <end position="444"/>
    </location>
</feature>
<protein>
    <submittedName>
        <fullName evidence="2">Uncharacterized protein</fullName>
    </submittedName>
</protein>
<dbReference type="OrthoDB" id="10546577at2759"/>
<feature type="region of interest" description="Disordered" evidence="1">
    <location>
        <begin position="390"/>
        <end position="482"/>
    </location>
</feature>
<dbReference type="Proteomes" id="UP000267029">
    <property type="component" value="Unassembled WGS sequence"/>
</dbReference>
<sequence>MTCGYSCNLCQWLLKVPPHEALKSTAKENDVKMFRKLRQPHRPRGSELPIGRSMRDYWVSARVVIYVEICLIGACEGVIHNIVAPPSRNRNGFGCLKFSSIVVFPSWRETRRLHHRVKPTAHLSIGLRQRLVWDTTRQAASLAEMSGRVGLASVPPLRGRACVGTCACTPGGRRSPRDPSPVIYRLIPAPHDSSQSRSPWQTSCVSLGSTRVNVIGLFLPSATLGGDFNSKVIRCGCLGDLETGGCFDAVFRKIYTLTSLATCPVFFANTNASHWLSVAMDLSGIQSPHLSFDDITENVEATSPGPPRSSVATDDAHQPPPLPSIPQGRELIIPVNGPPCCIQSIEAFSESTTNVFSDFARRQAAKIDNDAFGGSVEVITTRIRERITIVMEQQEAPTSRPSRSSANRADAFAMDNRKREATSRSSASSSTSSSSATTSTTTSSKRPSLSEAVTPPDSGVGSSARSPENLPPASTRNPPSLKPPGFFGRLRLFSLSNASRSPQTQASASSNAKLLGAVWFPSVALVVSAIDDCDVNLCGCTEDNLVKSTNRLINVGLASGYGLNFIRHERLAVAPRDLKITPFFDSFGFNQDRPRSNADNPRAASSLSVHEPQHCSPDDLNPHLLPKSRHAVSSRLEFTGKSILSGKYSKLMDLPKPRTRRLSGHYRGGDAGPPLSPNDVEFQVGLIGAACVSACDPAAIVRFIASSVAHFLHHMMTPDRAGTPIVTLATRAPPASQPGDPWRESVVCRRHIHKKIGVNAVTTRGVRECARAPNELGACTAARCDWLTSLEVCTCAGTCKIRRHFGAARNSPPHNATVSMSRSVRFALDALGAYAPDFARSCPDRDSMTCLGLMGELMSAVDILSARQNQWCSSGDAKNTIQVLKAAQSSTLLFVRKSVDEPVESLEAKLIPWMAISVRMDTCPGVVEVEFHFNMSLTVEASSRQRRRGEPQRKRRRPAKITFRSRRDSRVAAVPFTTAITHDLVWRRITPLGPMQQPAMETICSNYYVDGQIQAIRNH</sequence>
<feature type="region of interest" description="Disordered" evidence="1">
    <location>
        <begin position="591"/>
        <end position="626"/>
    </location>
</feature>
<feature type="compositionally biased region" description="Polar residues" evidence="1">
    <location>
        <begin position="395"/>
        <end position="407"/>
    </location>
</feature>
<feature type="compositionally biased region" description="Polar residues" evidence="1">
    <location>
        <begin position="460"/>
        <end position="478"/>
    </location>
</feature>